<dbReference type="HOGENOM" id="CLU_2986452_0_0_9"/>
<keyword evidence="2" id="KW-1185">Reference proteome</keyword>
<comment type="caution">
    <text evidence="1">The sequence shown here is derived from an EMBL/GenBank/DDBJ whole genome shotgun (WGS) entry which is preliminary data.</text>
</comment>
<accession>B1C7J1</accession>
<organism evidence="1 2">
    <name type="scientific">Anaerofustis stercorihominis DSM 17244</name>
    <dbReference type="NCBI Taxonomy" id="445971"/>
    <lineage>
        <taxon>Bacteria</taxon>
        <taxon>Bacillati</taxon>
        <taxon>Bacillota</taxon>
        <taxon>Clostridia</taxon>
        <taxon>Eubacteriales</taxon>
        <taxon>Eubacteriaceae</taxon>
        <taxon>Anaerofustis</taxon>
    </lineage>
</organism>
<gene>
    <name evidence="1" type="ORF">ANASTE_00693</name>
</gene>
<proteinExistence type="predicted"/>
<dbReference type="RefSeq" id="WP_007049142.1">
    <property type="nucleotide sequence ID" value="NZ_DS560015.1"/>
</dbReference>
<name>B1C7J1_9FIRM</name>
<dbReference type="EMBL" id="ABIL02000005">
    <property type="protein sequence ID" value="EDS72978.1"/>
    <property type="molecule type" value="Genomic_DNA"/>
</dbReference>
<dbReference type="GeneID" id="98001520"/>
<reference evidence="1" key="1">
    <citation type="submission" date="2008-01" db="EMBL/GenBank/DDBJ databases">
        <authorList>
            <person name="Fulton L."/>
            <person name="Clifton S."/>
            <person name="Fulton B."/>
            <person name="Xu J."/>
            <person name="Minx P."/>
            <person name="Pepin K.H."/>
            <person name="Johnson M."/>
            <person name="Thiruvilangam P."/>
            <person name="Bhonagiri V."/>
            <person name="Nash W.E."/>
            <person name="Mardis E.R."/>
            <person name="Wilson R.K."/>
        </authorList>
    </citation>
    <scope>NUCLEOTIDE SEQUENCE [LARGE SCALE GENOMIC DNA]</scope>
    <source>
        <strain evidence="1">DSM 17244</strain>
    </source>
</reference>
<dbReference type="Proteomes" id="UP000005178">
    <property type="component" value="Unassembled WGS sequence"/>
</dbReference>
<reference evidence="1" key="2">
    <citation type="submission" date="2013-08" db="EMBL/GenBank/DDBJ databases">
        <title>Draft genome sequence of Anaerofustis stercorihominis (DSM 17244).</title>
        <authorList>
            <person name="Sudarsanam P."/>
            <person name="Ley R."/>
            <person name="Guruge J."/>
            <person name="Turnbaugh P.J."/>
            <person name="Mahowald M."/>
            <person name="Liep D."/>
            <person name="Gordon J."/>
        </authorList>
    </citation>
    <scope>NUCLEOTIDE SEQUENCE</scope>
    <source>
        <strain evidence="1">DSM 17244</strain>
    </source>
</reference>
<sequence>MPKSDKELAVELAIAQINNAAITKPEDYKSGALPSSTICDMIELFYTKLSSLETNAE</sequence>
<evidence type="ECO:0000313" key="2">
    <source>
        <dbReference type="Proteomes" id="UP000005178"/>
    </source>
</evidence>
<protein>
    <submittedName>
        <fullName evidence="1">Uncharacterized protein</fullName>
    </submittedName>
</protein>
<evidence type="ECO:0000313" key="1">
    <source>
        <dbReference type="EMBL" id="EDS72978.1"/>
    </source>
</evidence>
<dbReference type="AlphaFoldDB" id="B1C7J1"/>